<reference evidence="8 9" key="1">
    <citation type="submission" date="2020-11" db="EMBL/GenBank/DDBJ databases">
        <title>Kefir isolates.</title>
        <authorList>
            <person name="Marcisauskas S."/>
            <person name="Kim Y."/>
            <person name="Blasche S."/>
        </authorList>
    </citation>
    <scope>NUCLEOTIDE SEQUENCE [LARGE SCALE GENOMIC DNA]</scope>
    <source>
        <strain evidence="8 9">OG2</strain>
    </source>
</reference>
<dbReference type="GO" id="GO:0043023">
    <property type="term" value="F:ribosomal large subunit binding"/>
    <property type="evidence" value="ECO:0007669"/>
    <property type="project" value="TreeGrafter"/>
</dbReference>
<keyword evidence="9" id="KW-1185">Reference proteome</keyword>
<gene>
    <name evidence="8" type="primary">RRF1</name>
    <name evidence="8" type="ORF">C6P45_003798</name>
</gene>
<evidence type="ECO:0000256" key="4">
    <source>
        <dbReference type="ARBA" id="ARBA00024909"/>
    </source>
</evidence>
<dbReference type="GO" id="GO:0006412">
    <property type="term" value="P:translation"/>
    <property type="evidence" value="ECO:0007669"/>
    <property type="project" value="UniProtKB-KW"/>
</dbReference>
<dbReference type="Pfam" id="PF01765">
    <property type="entry name" value="RRF"/>
    <property type="match status" value="1"/>
</dbReference>
<protein>
    <recommendedName>
        <fullName evidence="2">Ribosome-recycling factor, mitochondrial</fullName>
    </recommendedName>
    <alternativeName>
        <fullName evidence="5">Ribosome-releasing factor, mitochondrial</fullName>
    </alternativeName>
</protein>
<evidence type="ECO:0000256" key="5">
    <source>
        <dbReference type="ARBA" id="ARBA00033107"/>
    </source>
</evidence>
<evidence type="ECO:0000256" key="1">
    <source>
        <dbReference type="ARBA" id="ARBA00005912"/>
    </source>
</evidence>
<dbReference type="InterPro" id="IPR002661">
    <property type="entry name" value="Ribosome_recyc_fac"/>
</dbReference>
<keyword evidence="3" id="KW-0648">Protein biosynthesis</keyword>
<evidence type="ECO:0000313" key="9">
    <source>
        <dbReference type="Proteomes" id="UP000750334"/>
    </source>
</evidence>
<evidence type="ECO:0000313" key="8">
    <source>
        <dbReference type="EMBL" id="KAG0669445.1"/>
    </source>
</evidence>
<sequence>MRHIKCASNQSSKQLINTHFFNIETTLQSLLIKLPVISTCSYTIMLKLFRITPVQTRYFHQSTALLKKKPGKGSSKGKREESTTNNDDDEVILVDVKQYVSEATDRYSQTLDLLKKKLNETKQGKTNPQIFDQLKFPNGSLFTDMASTSTRGKNSLLVTVFDPKETKNVISLIMGANLNLNPERIPNNEQQLKIALPPPTKESRLELVKDLKQLTEEFKNSMSFKYSLGFIRRDILNKMKTFNKKENDVSKVLKTLETTHKDYVNKLQDQLKQAEKSVMN</sequence>
<comment type="caution">
    <text evidence="8">The sequence shown here is derived from an EMBL/GenBank/DDBJ whole genome shotgun (WGS) entry which is preliminary data.</text>
</comment>
<evidence type="ECO:0000256" key="6">
    <source>
        <dbReference type="SAM" id="MobiDB-lite"/>
    </source>
</evidence>
<dbReference type="PANTHER" id="PTHR20982:SF3">
    <property type="entry name" value="MITOCHONDRIAL RIBOSOME RECYCLING FACTOR PSEUDO 1"/>
    <property type="match status" value="1"/>
</dbReference>
<dbReference type="PANTHER" id="PTHR20982">
    <property type="entry name" value="RIBOSOME RECYCLING FACTOR"/>
    <property type="match status" value="1"/>
</dbReference>
<evidence type="ECO:0000259" key="7">
    <source>
        <dbReference type="Pfam" id="PF01765"/>
    </source>
</evidence>
<dbReference type="InterPro" id="IPR036191">
    <property type="entry name" value="RRF_sf"/>
</dbReference>
<feature type="region of interest" description="Disordered" evidence="6">
    <location>
        <begin position="68"/>
        <end position="87"/>
    </location>
</feature>
<dbReference type="AlphaFoldDB" id="A0A9P6WBE4"/>
<proteinExistence type="inferred from homology"/>
<dbReference type="EMBL" id="PUHR01000041">
    <property type="protein sequence ID" value="KAG0669445.1"/>
    <property type="molecule type" value="Genomic_DNA"/>
</dbReference>
<evidence type="ECO:0000256" key="2">
    <source>
        <dbReference type="ARBA" id="ARBA00020581"/>
    </source>
</evidence>
<accession>A0A9P6WBE4</accession>
<dbReference type="Gene3D" id="1.10.132.20">
    <property type="entry name" value="Ribosome-recycling factor"/>
    <property type="match status" value="1"/>
</dbReference>
<dbReference type="Gene3D" id="3.30.1360.40">
    <property type="match status" value="1"/>
</dbReference>
<comment type="similarity">
    <text evidence="1">Belongs to the RRF family.</text>
</comment>
<evidence type="ECO:0000256" key="3">
    <source>
        <dbReference type="ARBA" id="ARBA00022917"/>
    </source>
</evidence>
<name>A0A9P6WBE4_MAUEX</name>
<organism evidence="8 9">
    <name type="scientific">Maudiozyma exigua</name>
    <name type="common">Yeast</name>
    <name type="synonym">Kazachstania exigua</name>
    <dbReference type="NCBI Taxonomy" id="34358"/>
    <lineage>
        <taxon>Eukaryota</taxon>
        <taxon>Fungi</taxon>
        <taxon>Dikarya</taxon>
        <taxon>Ascomycota</taxon>
        <taxon>Saccharomycotina</taxon>
        <taxon>Saccharomycetes</taxon>
        <taxon>Saccharomycetales</taxon>
        <taxon>Saccharomycetaceae</taxon>
        <taxon>Maudiozyma</taxon>
    </lineage>
</organism>
<comment type="function">
    <text evidence="4">Necessary for protein synthesis in mitochondria. Functions as a ribosome recycling factor in mitochondria.</text>
</comment>
<dbReference type="GO" id="GO:0005739">
    <property type="term" value="C:mitochondrion"/>
    <property type="evidence" value="ECO:0007669"/>
    <property type="project" value="TreeGrafter"/>
</dbReference>
<dbReference type="OrthoDB" id="407355at2759"/>
<dbReference type="InterPro" id="IPR023584">
    <property type="entry name" value="Ribosome_recyc_fac_dom"/>
</dbReference>
<dbReference type="Proteomes" id="UP000750334">
    <property type="component" value="Unassembled WGS sequence"/>
</dbReference>
<feature type="domain" description="Ribosome recycling factor" evidence="7">
    <location>
        <begin position="114"/>
        <end position="279"/>
    </location>
</feature>
<dbReference type="SUPFAM" id="SSF55194">
    <property type="entry name" value="Ribosome recycling factor, RRF"/>
    <property type="match status" value="1"/>
</dbReference>